<feature type="non-terminal residue" evidence="3">
    <location>
        <position position="1"/>
    </location>
</feature>
<evidence type="ECO:0000259" key="2">
    <source>
        <dbReference type="Pfam" id="PF02719"/>
    </source>
</evidence>
<dbReference type="InterPro" id="IPR051203">
    <property type="entry name" value="Polysaccharide_Synthase-Rel"/>
</dbReference>
<dbReference type="AlphaFoldDB" id="X0XIH1"/>
<evidence type="ECO:0000256" key="1">
    <source>
        <dbReference type="ARBA" id="ARBA00007430"/>
    </source>
</evidence>
<dbReference type="InterPro" id="IPR036291">
    <property type="entry name" value="NAD(P)-bd_dom_sf"/>
</dbReference>
<organism evidence="3">
    <name type="scientific">marine sediment metagenome</name>
    <dbReference type="NCBI Taxonomy" id="412755"/>
    <lineage>
        <taxon>unclassified sequences</taxon>
        <taxon>metagenomes</taxon>
        <taxon>ecological metagenomes</taxon>
    </lineage>
</organism>
<reference evidence="3" key="1">
    <citation type="journal article" date="2014" name="Front. Microbiol.">
        <title>High frequency of phylogenetically diverse reductive dehalogenase-homologous genes in deep subseafloor sedimentary metagenomes.</title>
        <authorList>
            <person name="Kawai M."/>
            <person name="Futagami T."/>
            <person name="Toyoda A."/>
            <person name="Takaki Y."/>
            <person name="Nishi S."/>
            <person name="Hori S."/>
            <person name="Arai W."/>
            <person name="Tsubouchi T."/>
            <person name="Morono Y."/>
            <person name="Uchiyama I."/>
            <person name="Ito T."/>
            <person name="Fujiyama A."/>
            <person name="Inagaki F."/>
            <person name="Takami H."/>
        </authorList>
    </citation>
    <scope>NUCLEOTIDE SEQUENCE</scope>
    <source>
        <strain evidence="3">Expedition CK06-06</strain>
    </source>
</reference>
<name>X0XIH1_9ZZZZ</name>
<dbReference type="Pfam" id="PF02719">
    <property type="entry name" value="Polysacc_synt_2"/>
    <property type="match status" value="1"/>
</dbReference>
<dbReference type="SUPFAM" id="SSF51735">
    <property type="entry name" value="NAD(P)-binding Rossmann-fold domains"/>
    <property type="match status" value="1"/>
</dbReference>
<comment type="similarity">
    <text evidence="1">Belongs to the polysaccharide synthase family.</text>
</comment>
<gene>
    <name evidence="3" type="ORF">S01H1_85835</name>
</gene>
<protein>
    <recommendedName>
        <fullName evidence="2">Polysaccharide biosynthesis protein CapD-like domain-containing protein</fullName>
    </recommendedName>
</protein>
<dbReference type="EMBL" id="BARS01059125">
    <property type="protein sequence ID" value="GAG42940.1"/>
    <property type="molecule type" value="Genomic_DNA"/>
</dbReference>
<dbReference type="InterPro" id="IPR003869">
    <property type="entry name" value="Polysac_CapD-like"/>
</dbReference>
<feature type="non-terminal residue" evidence="3">
    <location>
        <position position="64"/>
    </location>
</feature>
<dbReference type="Gene3D" id="3.40.50.720">
    <property type="entry name" value="NAD(P)-binding Rossmann-like Domain"/>
    <property type="match status" value="1"/>
</dbReference>
<evidence type="ECO:0000313" key="3">
    <source>
        <dbReference type="EMBL" id="GAG42940.1"/>
    </source>
</evidence>
<sequence length="64" mass="7216">SVVPLFRRQIEQGEAITITDPNVRRYFMEISEAVFLILEATMMGSESEICILDMGEPVKIVDLA</sequence>
<accession>X0XIH1</accession>
<dbReference type="PANTHER" id="PTHR43318">
    <property type="entry name" value="UDP-N-ACETYLGLUCOSAMINE 4,6-DEHYDRATASE"/>
    <property type="match status" value="1"/>
</dbReference>
<comment type="caution">
    <text evidence="3">The sequence shown here is derived from an EMBL/GenBank/DDBJ whole genome shotgun (WGS) entry which is preliminary data.</text>
</comment>
<feature type="domain" description="Polysaccharide biosynthesis protein CapD-like" evidence="2">
    <location>
        <begin position="1"/>
        <end position="64"/>
    </location>
</feature>
<proteinExistence type="inferred from homology"/>
<dbReference type="PANTHER" id="PTHR43318:SF1">
    <property type="entry name" value="POLYSACCHARIDE BIOSYNTHESIS PROTEIN EPSC-RELATED"/>
    <property type="match status" value="1"/>
</dbReference>